<dbReference type="PROSITE" id="PS51257">
    <property type="entry name" value="PROKAR_LIPOPROTEIN"/>
    <property type="match status" value="1"/>
</dbReference>
<dbReference type="Proteomes" id="UP000808337">
    <property type="component" value="Unassembled WGS sequence"/>
</dbReference>
<evidence type="ECO:0000313" key="3">
    <source>
        <dbReference type="EMBL" id="MBK9983560.1"/>
    </source>
</evidence>
<dbReference type="EMBL" id="JADKGY010000020">
    <property type="protein sequence ID" value="MBK9983560.1"/>
    <property type="molecule type" value="Genomic_DNA"/>
</dbReference>
<reference evidence="3 4" key="1">
    <citation type="submission" date="2020-10" db="EMBL/GenBank/DDBJ databases">
        <title>Connecting structure to function with the recovery of over 1000 high-quality activated sludge metagenome-assembled genomes encoding full-length rRNA genes using long-read sequencing.</title>
        <authorList>
            <person name="Singleton C.M."/>
            <person name="Petriglieri F."/>
            <person name="Kristensen J.M."/>
            <person name="Kirkegaard R.H."/>
            <person name="Michaelsen T.Y."/>
            <person name="Andersen M.H."/>
            <person name="Karst S.M."/>
            <person name="Dueholm M.S."/>
            <person name="Nielsen P.H."/>
            <person name="Albertsen M."/>
        </authorList>
    </citation>
    <scope>NUCLEOTIDE SEQUENCE [LARGE SCALE GENOMIC DNA]</scope>
    <source>
        <strain evidence="3">Ribe_18-Q3-R11-54_MAXAC.273</strain>
    </source>
</reference>
<feature type="signal peptide" evidence="1">
    <location>
        <begin position="1"/>
        <end position="23"/>
    </location>
</feature>
<keyword evidence="1" id="KW-0732">Signal</keyword>
<evidence type="ECO:0000256" key="1">
    <source>
        <dbReference type="SAM" id="SignalP"/>
    </source>
</evidence>
<feature type="chain" id="PRO_5039285361" evidence="1">
    <location>
        <begin position="24"/>
        <end position="149"/>
    </location>
</feature>
<gene>
    <name evidence="3" type="ORF">IPP15_14440</name>
</gene>
<accession>A0A9D7XPW0</accession>
<feature type="domain" description="Putative beta-lactamase-inhibitor-like PepSY-like" evidence="2">
    <location>
        <begin position="54"/>
        <end position="136"/>
    </location>
</feature>
<comment type="caution">
    <text evidence="3">The sequence shown here is derived from an EMBL/GenBank/DDBJ whole genome shotgun (WGS) entry which is preliminary data.</text>
</comment>
<name>A0A9D7XPW0_9BACT</name>
<evidence type="ECO:0000313" key="4">
    <source>
        <dbReference type="Proteomes" id="UP000808337"/>
    </source>
</evidence>
<sequence>MKVVLASIVFLMFTMMSCKPSEAKVNVPDAVKAKFSSMYPKAEHAEWEMEDGNYEASFKEEKMETSVIISPDGNVVETETSVDAAMLPQPVNDYVASQLGGKKISSAEKIVSATGMVSYEVEVGETDYLFDSNGQFTGKEAEEKGEEKE</sequence>
<dbReference type="InterPro" id="IPR021533">
    <property type="entry name" value="PepSY-like"/>
</dbReference>
<organism evidence="3 4">
    <name type="scientific">Candidatus Opimibacter skivensis</name>
    <dbReference type="NCBI Taxonomy" id="2982028"/>
    <lineage>
        <taxon>Bacteria</taxon>
        <taxon>Pseudomonadati</taxon>
        <taxon>Bacteroidota</taxon>
        <taxon>Saprospiria</taxon>
        <taxon>Saprospirales</taxon>
        <taxon>Saprospiraceae</taxon>
        <taxon>Candidatus Opimibacter</taxon>
    </lineage>
</organism>
<protein>
    <submittedName>
        <fullName evidence="3">PepSY-like domain-containing protein</fullName>
    </submittedName>
</protein>
<dbReference type="AlphaFoldDB" id="A0A9D7XPW0"/>
<dbReference type="Gene3D" id="3.10.450.360">
    <property type="match status" value="1"/>
</dbReference>
<proteinExistence type="predicted"/>
<dbReference type="SUPFAM" id="SSF160574">
    <property type="entry name" value="BT0923-like"/>
    <property type="match status" value="1"/>
</dbReference>
<evidence type="ECO:0000259" key="2">
    <source>
        <dbReference type="Pfam" id="PF11396"/>
    </source>
</evidence>
<dbReference type="Pfam" id="PF11396">
    <property type="entry name" value="PepSY_like"/>
    <property type="match status" value="1"/>
</dbReference>